<keyword evidence="3" id="KW-1185">Reference proteome</keyword>
<evidence type="ECO:0000313" key="2">
    <source>
        <dbReference type="EMBL" id="VDM57008.1"/>
    </source>
</evidence>
<reference evidence="2 3" key="2">
    <citation type="submission" date="2018-11" db="EMBL/GenBank/DDBJ databases">
        <authorList>
            <consortium name="Pathogen Informatics"/>
        </authorList>
    </citation>
    <scope>NUCLEOTIDE SEQUENCE [LARGE SCALE GENOMIC DNA]</scope>
    <source>
        <strain evidence="2 3">Costa Rica</strain>
    </source>
</reference>
<dbReference type="OMA" id="MESEFVE"/>
<evidence type="ECO:0000313" key="4">
    <source>
        <dbReference type="WBParaSite" id="ACOC_0000542201-mRNA-1"/>
    </source>
</evidence>
<dbReference type="OrthoDB" id="207081at2759"/>
<dbReference type="InterPro" id="IPR027417">
    <property type="entry name" value="P-loop_NTPase"/>
</dbReference>
<reference evidence="4" key="1">
    <citation type="submission" date="2016-04" db="UniProtKB">
        <authorList>
            <consortium name="WormBaseParasite"/>
        </authorList>
    </citation>
    <scope>IDENTIFICATION</scope>
</reference>
<protein>
    <submittedName>
        <fullName evidence="4">Rab-like protein 6</fullName>
    </submittedName>
</protein>
<dbReference type="PROSITE" id="PS51419">
    <property type="entry name" value="RAB"/>
    <property type="match status" value="1"/>
</dbReference>
<dbReference type="Proteomes" id="UP000267027">
    <property type="component" value="Unassembled WGS sequence"/>
</dbReference>
<dbReference type="SUPFAM" id="SSF52540">
    <property type="entry name" value="P-loop containing nucleoside triphosphate hydrolases"/>
    <property type="match status" value="1"/>
</dbReference>
<accession>A0A158PGN4</accession>
<sequence length="338" mass="38695">MISALRRKLGGDKDDSTSSPIPSGIQRVDQELQKRFARGIQYNMKIVIRGDRNVGKSCLLRRLQGLPFLEDYVTTEEIQVASVHWNYKATDDVVKVDVWDVVDSSTKKRLKNGKLKLSNASGKQLDEVTIAICVLDTLCEAVGGSAHGAILMLDITKPWSWDYVQNEIEAVPSHLPILILANRRDMGHHREITDDQISDFVENFNTSHPSPGGFPRVRWTSSSMRNAFGLRFVYLFFNMPFLYLQRETLQRQLETNTEEIRCSDVELDLFLPYLFSFRSCFSEYSNGMVRMVEEDFEADDELKEKMSRLATETSSKDLSYLRLLPNTPFGSFFFSASR</sequence>
<dbReference type="GO" id="GO:0005525">
    <property type="term" value="F:GTP binding"/>
    <property type="evidence" value="ECO:0007669"/>
    <property type="project" value="InterPro"/>
</dbReference>
<dbReference type="AlphaFoldDB" id="A0A158PGN4"/>
<name>A0A158PGN4_ANGCS</name>
<dbReference type="EMBL" id="UYYA01003870">
    <property type="protein sequence ID" value="VDM57008.1"/>
    <property type="molecule type" value="Genomic_DNA"/>
</dbReference>
<dbReference type="STRING" id="334426.A0A158PGN4"/>
<dbReference type="GO" id="GO:0005829">
    <property type="term" value="C:cytosol"/>
    <property type="evidence" value="ECO:0007669"/>
    <property type="project" value="TreeGrafter"/>
</dbReference>
<proteinExistence type="predicted"/>
<dbReference type="GO" id="GO:0005634">
    <property type="term" value="C:nucleus"/>
    <property type="evidence" value="ECO:0007669"/>
    <property type="project" value="TreeGrafter"/>
</dbReference>
<dbReference type="Pfam" id="PF08477">
    <property type="entry name" value="Roc"/>
    <property type="match status" value="1"/>
</dbReference>
<dbReference type="WBParaSite" id="ACOC_0000542201-mRNA-1">
    <property type="protein sequence ID" value="ACOC_0000542201-mRNA-1"/>
    <property type="gene ID" value="ACOC_0000542201"/>
</dbReference>
<dbReference type="PANTHER" id="PTHR14932:SF1">
    <property type="entry name" value="RAB-LIKE PROTEIN 6"/>
    <property type="match status" value="1"/>
</dbReference>
<evidence type="ECO:0000256" key="1">
    <source>
        <dbReference type="SAM" id="MobiDB-lite"/>
    </source>
</evidence>
<dbReference type="PANTHER" id="PTHR14932">
    <property type="entry name" value="RAS GTPASE-RELATED"/>
    <property type="match status" value="1"/>
</dbReference>
<dbReference type="InterPro" id="IPR040385">
    <property type="entry name" value="RABL6"/>
</dbReference>
<feature type="region of interest" description="Disordered" evidence="1">
    <location>
        <begin position="1"/>
        <end position="24"/>
    </location>
</feature>
<dbReference type="Gene3D" id="3.40.50.300">
    <property type="entry name" value="P-loop containing nucleotide triphosphate hydrolases"/>
    <property type="match status" value="1"/>
</dbReference>
<dbReference type="SMART" id="SM00175">
    <property type="entry name" value="RAB"/>
    <property type="match status" value="1"/>
</dbReference>
<organism evidence="4">
    <name type="scientific">Angiostrongylus costaricensis</name>
    <name type="common">Nematode worm</name>
    <dbReference type="NCBI Taxonomy" id="334426"/>
    <lineage>
        <taxon>Eukaryota</taxon>
        <taxon>Metazoa</taxon>
        <taxon>Ecdysozoa</taxon>
        <taxon>Nematoda</taxon>
        <taxon>Chromadorea</taxon>
        <taxon>Rhabditida</taxon>
        <taxon>Rhabditina</taxon>
        <taxon>Rhabditomorpha</taxon>
        <taxon>Strongyloidea</taxon>
        <taxon>Metastrongylidae</taxon>
        <taxon>Angiostrongylus</taxon>
    </lineage>
</organism>
<gene>
    <name evidence="2" type="ORF">ACOC_LOCUS5423</name>
</gene>
<evidence type="ECO:0000313" key="3">
    <source>
        <dbReference type="Proteomes" id="UP000267027"/>
    </source>
</evidence>
<dbReference type="PRINTS" id="PR00449">
    <property type="entry name" value="RASTRNSFRMNG"/>
</dbReference>